<gene>
    <name evidence="1" type="ORF">TNCT_150021</name>
</gene>
<name>A0A8X6L9D6_TRICU</name>
<reference evidence="1" key="1">
    <citation type="submission" date="2020-07" db="EMBL/GenBank/DDBJ databases">
        <title>Multicomponent nature underlies the extraordinary mechanical properties of spider dragline silk.</title>
        <authorList>
            <person name="Kono N."/>
            <person name="Nakamura H."/>
            <person name="Mori M."/>
            <person name="Yoshida Y."/>
            <person name="Ohtoshi R."/>
            <person name="Malay A.D."/>
            <person name="Moran D.A.P."/>
            <person name="Tomita M."/>
            <person name="Numata K."/>
            <person name="Arakawa K."/>
        </authorList>
    </citation>
    <scope>NUCLEOTIDE SEQUENCE</scope>
</reference>
<organism evidence="1 2">
    <name type="scientific">Trichonephila clavata</name>
    <name type="common">Joro spider</name>
    <name type="synonym">Nephila clavata</name>
    <dbReference type="NCBI Taxonomy" id="2740835"/>
    <lineage>
        <taxon>Eukaryota</taxon>
        <taxon>Metazoa</taxon>
        <taxon>Ecdysozoa</taxon>
        <taxon>Arthropoda</taxon>
        <taxon>Chelicerata</taxon>
        <taxon>Arachnida</taxon>
        <taxon>Araneae</taxon>
        <taxon>Araneomorphae</taxon>
        <taxon>Entelegynae</taxon>
        <taxon>Araneoidea</taxon>
        <taxon>Nephilidae</taxon>
        <taxon>Trichonephila</taxon>
    </lineage>
</organism>
<accession>A0A8X6L9D6</accession>
<dbReference type="Proteomes" id="UP000887116">
    <property type="component" value="Unassembled WGS sequence"/>
</dbReference>
<sequence length="90" mass="10365">MFISWIDGRGVVSKRSASPLNIYVEEHVLQDNKERIQNLLSRMYNVDFIYGESGWCELDSIRSGAQTNGGGNGTRLEPFQTNHYRKVTRR</sequence>
<dbReference type="AlphaFoldDB" id="A0A8X6L9D6"/>
<evidence type="ECO:0000313" key="2">
    <source>
        <dbReference type="Proteomes" id="UP000887116"/>
    </source>
</evidence>
<evidence type="ECO:0000313" key="1">
    <source>
        <dbReference type="EMBL" id="GFR02516.1"/>
    </source>
</evidence>
<proteinExistence type="predicted"/>
<comment type="caution">
    <text evidence="1">The sequence shown here is derived from an EMBL/GenBank/DDBJ whole genome shotgun (WGS) entry which is preliminary data.</text>
</comment>
<protein>
    <submittedName>
        <fullName evidence="1">Uncharacterized protein</fullName>
    </submittedName>
</protein>
<dbReference type="EMBL" id="BMAO01035274">
    <property type="protein sequence ID" value="GFR02516.1"/>
    <property type="molecule type" value="Genomic_DNA"/>
</dbReference>
<keyword evidence="2" id="KW-1185">Reference proteome</keyword>